<dbReference type="SUPFAM" id="SSF56219">
    <property type="entry name" value="DNase I-like"/>
    <property type="match status" value="1"/>
</dbReference>
<accession>A0AAE1MSU5</accession>
<feature type="domain" description="Reverse transcriptase" evidence="1">
    <location>
        <begin position="482"/>
        <end position="764"/>
    </location>
</feature>
<organism evidence="2 3">
    <name type="scientific">Acacia crassicarpa</name>
    <name type="common">northern wattle</name>
    <dbReference type="NCBI Taxonomy" id="499986"/>
    <lineage>
        <taxon>Eukaryota</taxon>
        <taxon>Viridiplantae</taxon>
        <taxon>Streptophyta</taxon>
        <taxon>Embryophyta</taxon>
        <taxon>Tracheophyta</taxon>
        <taxon>Spermatophyta</taxon>
        <taxon>Magnoliopsida</taxon>
        <taxon>eudicotyledons</taxon>
        <taxon>Gunneridae</taxon>
        <taxon>Pentapetalae</taxon>
        <taxon>rosids</taxon>
        <taxon>fabids</taxon>
        <taxon>Fabales</taxon>
        <taxon>Fabaceae</taxon>
        <taxon>Caesalpinioideae</taxon>
        <taxon>mimosoid clade</taxon>
        <taxon>Acacieae</taxon>
        <taxon>Acacia</taxon>
    </lineage>
</organism>
<dbReference type="Gene3D" id="3.60.10.10">
    <property type="entry name" value="Endonuclease/exonuclease/phosphatase"/>
    <property type="match status" value="1"/>
</dbReference>
<dbReference type="Pfam" id="PF13966">
    <property type="entry name" value="zf-RVT"/>
    <property type="match status" value="1"/>
</dbReference>
<dbReference type="CDD" id="cd06222">
    <property type="entry name" value="RNase_H_like"/>
    <property type="match status" value="1"/>
</dbReference>
<dbReference type="InterPro" id="IPR012337">
    <property type="entry name" value="RNaseH-like_sf"/>
</dbReference>
<dbReference type="Pfam" id="PF13456">
    <property type="entry name" value="RVT_3"/>
    <property type="match status" value="1"/>
</dbReference>
<evidence type="ECO:0000313" key="2">
    <source>
        <dbReference type="EMBL" id="KAK4275605.1"/>
    </source>
</evidence>
<dbReference type="InterPro" id="IPR036397">
    <property type="entry name" value="RNaseH_sf"/>
</dbReference>
<evidence type="ECO:0000313" key="3">
    <source>
        <dbReference type="Proteomes" id="UP001293593"/>
    </source>
</evidence>
<dbReference type="CDD" id="cd01650">
    <property type="entry name" value="RT_nLTR_like"/>
    <property type="match status" value="1"/>
</dbReference>
<dbReference type="PANTHER" id="PTHR33116:SF86">
    <property type="entry name" value="REVERSE TRANSCRIPTASE DOMAIN-CONTAINING PROTEIN"/>
    <property type="match status" value="1"/>
</dbReference>
<dbReference type="InterPro" id="IPR036691">
    <property type="entry name" value="Endo/exonu/phosph_ase_sf"/>
</dbReference>
<dbReference type="GO" id="GO:0004523">
    <property type="term" value="F:RNA-DNA hybrid ribonuclease activity"/>
    <property type="evidence" value="ECO:0007669"/>
    <property type="project" value="InterPro"/>
</dbReference>
<name>A0AAE1MSU5_9FABA</name>
<keyword evidence="3" id="KW-1185">Reference proteome</keyword>
<dbReference type="InterPro" id="IPR044730">
    <property type="entry name" value="RNase_H-like_dom_plant"/>
</dbReference>
<dbReference type="InterPro" id="IPR002156">
    <property type="entry name" value="RNaseH_domain"/>
</dbReference>
<dbReference type="GO" id="GO:0003676">
    <property type="term" value="F:nucleic acid binding"/>
    <property type="evidence" value="ECO:0007669"/>
    <property type="project" value="InterPro"/>
</dbReference>
<dbReference type="Pfam" id="PF00078">
    <property type="entry name" value="RVT_1"/>
    <property type="match status" value="1"/>
</dbReference>
<dbReference type="Gene3D" id="3.30.420.10">
    <property type="entry name" value="Ribonuclease H-like superfamily/Ribonuclease H"/>
    <property type="match status" value="1"/>
</dbReference>
<comment type="caution">
    <text evidence="2">The sequence shown here is derived from an EMBL/GenBank/DDBJ whole genome shotgun (WGS) entry which is preliminary data.</text>
</comment>
<dbReference type="PROSITE" id="PS50878">
    <property type="entry name" value="RT_POL"/>
    <property type="match status" value="1"/>
</dbReference>
<dbReference type="EMBL" id="JAWXYG010000004">
    <property type="protein sequence ID" value="KAK4275605.1"/>
    <property type="molecule type" value="Genomic_DNA"/>
</dbReference>
<dbReference type="Pfam" id="PF03372">
    <property type="entry name" value="Exo_endo_phos"/>
    <property type="match status" value="1"/>
</dbReference>
<protein>
    <recommendedName>
        <fullName evidence="1">Reverse transcriptase domain-containing protein</fullName>
    </recommendedName>
</protein>
<dbReference type="InterPro" id="IPR026960">
    <property type="entry name" value="RVT-Znf"/>
</dbReference>
<dbReference type="SUPFAM" id="SSF56672">
    <property type="entry name" value="DNA/RNA polymerases"/>
    <property type="match status" value="1"/>
</dbReference>
<evidence type="ECO:0000259" key="1">
    <source>
        <dbReference type="PROSITE" id="PS50878"/>
    </source>
</evidence>
<reference evidence="2" key="1">
    <citation type="submission" date="2023-10" db="EMBL/GenBank/DDBJ databases">
        <title>Chromosome-level genome of the transformable northern wattle, Acacia crassicarpa.</title>
        <authorList>
            <person name="Massaro I."/>
            <person name="Sinha N.R."/>
            <person name="Poethig S."/>
            <person name="Leichty A.R."/>
        </authorList>
    </citation>
    <scope>NUCLEOTIDE SEQUENCE</scope>
    <source>
        <strain evidence="2">Acra3RX</strain>
        <tissue evidence="2">Leaf</tissue>
    </source>
</reference>
<dbReference type="Proteomes" id="UP001293593">
    <property type="component" value="Unassembled WGS sequence"/>
</dbReference>
<dbReference type="PANTHER" id="PTHR33116">
    <property type="entry name" value="REVERSE TRANSCRIPTASE ZINC-BINDING DOMAIN-CONTAINING PROTEIN-RELATED-RELATED"/>
    <property type="match status" value="1"/>
</dbReference>
<proteinExistence type="predicted"/>
<dbReference type="SUPFAM" id="SSF53098">
    <property type="entry name" value="Ribonuclease H-like"/>
    <property type="match status" value="1"/>
</dbReference>
<dbReference type="InterPro" id="IPR000477">
    <property type="entry name" value="RT_dom"/>
</dbReference>
<dbReference type="InterPro" id="IPR005135">
    <property type="entry name" value="Endo/exonuclease/phosphatase"/>
</dbReference>
<dbReference type="InterPro" id="IPR043502">
    <property type="entry name" value="DNA/RNA_pol_sf"/>
</dbReference>
<sequence length="1395" mass="158726">MNLLAWNCQGLGVALTARNLKEECFRRKPHLVFLMETKQKARYVRKLRRRCGFDEEWIVDPVGKSGGLALWWSEVLTVNILFSSVNIIHTSVMSAAFSTPSYITFIYGPTDDGDRMLCWQEVRRISNNVNSSWLCLGDFNDILSQDEKWGGQPRAWRRILNFKRFVADCELEDLGYNGPQFTWCNNRDSPDTIQERIDRAFGNVQLREDFPSLQVFNVDPARASDHHIVFLQCQYERHKVNRAFHFEAAWASHEHFIELIKESWQAVTGQGVSFMESFLNNIRRCKMNLISWSKKEFPNNTKRIEFLKSHLANLTTIERTADVSTGILEVRGELDRLLELEELYWWQRSRINWLAAGDKNSRFFHVSTIKRRQRNRISSIRDDGGNWLMDKGAIAQNIANYFQDLFATAGSSSLDTVLSFIDSKVTGDMNQNLMLPVSREEIKSAAFSLGSTKAPGPDGFSGKFYHSAWSEIADTVYSMVNEFFAGNSVLDGINMTNITLIPKIHKPEHVSQFRPIGLCNFSYKIISKIMANRMRPLLDVCISQNQSAFVPGRCIHDNIIIAHEVYHYLRRKYSGGKYEFALKMDMSKAYDRVEWDFIERVLLRFGFCSEWVSLIMKCVRSVSLNICLSGENIKSFTPSRGIRQGDPLSPYLFIIVAEVLSLMISKSQIDKRLIGIKLSNGCPVLTHSFFADDALLYMRATHRNCIYLANILDMYCAASGQVINLDKSSIFFSSNCSLEVRNKVSGVLHIPATDDPGTYLGIPSIWGKTKNQALAYIRERVASKIQGWSHSLLSFSGREVMIKAVIQAIPIYPMNCFRFPVKTCKEINSLIANFWWDGNAFGGKTHWKSWAAMTSSKCSGGMGFRDLLKMNDALLAKTAWRLLQRPTDLWARVIKSVYFPEQEFFDAEIGYKASWCWSSILHGRNILMEDLIWDIGDGSNIRIWGDPWVPGAIFPARPHNTDIPIIAEGRVCDLIANGQWNLLPINQYVSSEVIEAIYKIPIPSSGLEDKLVWISARDGVYTVKLGYHRRKDRNTVNVDRAGSSTVIHSRYWKLIWKIKVIPRVQQFIWRLLSDAVATNYALVRQRRSKDSRCPVCAVVEETIEHVFFHCPWTRGIWFGCSLGIRTDVSRISNFKRWWMVTSDSPLLNKQDLALVCWILWYIWKARNEFIFNHKQPNPTSVIELARRSNTEYWATGVRRVEDPLRSRGCDSPGPKWSPPPPDCLKVNCDGAFSTQAGDAAIGVICRDSAGWFRWGFVDKVKSVSAFMTEALALKRALLLALDLGNDKVIFESDCLPLISCVESKTPDSYDWQCRCIIQDVICLLASRVGFSLSFTPRGGNRAADYLAADAYKGVCPIGWVQRPTPALCSLLTLEAQKTGVGLDIPSGSNHYLDGG</sequence>
<gene>
    <name evidence="2" type="ORF">QN277_018655</name>
</gene>